<protein>
    <submittedName>
        <fullName evidence="1">Uncharacterized protein</fullName>
    </submittedName>
</protein>
<proteinExistence type="predicted"/>
<dbReference type="Proteomes" id="UP000265520">
    <property type="component" value="Unassembled WGS sequence"/>
</dbReference>
<reference evidence="1 2" key="1">
    <citation type="journal article" date="2018" name="Front. Plant Sci.">
        <title>Red Clover (Trifolium pratense) and Zigzag Clover (T. medium) - A Picture of Genomic Similarities and Differences.</title>
        <authorList>
            <person name="Dluhosova J."/>
            <person name="Istvanek J."/>
            <person name="Nedelnik J."/>
            <person name="Repkova J."/>
        </authorList>
    </citation>
    <scope>NUCLEOTIDE SEQUENCE [LARGE SCALE GENOMIC DNA]</scope>
    <source>
        <strain evidence="2">cv. 10/8</strain>
        <tissue evidence="1">Leaf</tissue>
    </source>
</reference>
<name>A0A392R2A2_9FABA</name>
<evidence type="ECO:0000313" key="1">
    <source>
        <dbReference type="EMBL" id="MCI30369.1"/>
    </source>
</evidence>
<accession>A0A392R2A2</accession>
<dbReference type="AlphaFoldDB" id="A0A392R2A2"/>
<comment type="caution">
    <text evidence="1">The sequence shown here is derived from an EMBL/GenBank/DDBJ whole genome shotgun (WGS) entry which is preliminary data.</text>
</comment>
<evidence type="ECO:0000313" key="2">
    <source>
        <dbReference type="Proteomes" id="UP000265520"/>
    </source>
</evidence>
<sequence length="53" mass="6174">MQQWEKEDTDQWLTETRWSGGKSVACSLLFQECNFLFSAETRLVPVWFGVSNS</sequence>
<dbReference type="EMBL" id="LXQA010179057">
    <property type="protein sequence ID" value="MCI30369.1"/>
    <property type="molecule type" value="Genomic_DNA"/>
</dbReference>
<organism evidence="1 2">
    <name type="scientific">Trifolium medium</name>
    <dbReference type="NCBI Taxonomy" id="97028"/>
    <lineage>
        <taxon>Eukaryota</taxon>
        <taxon>Viridiplantae</taxon>
        <taxon>Streptophyta</taxon>
        <taxon>Embryophyta</taxon>
        <taxon>Tracheophyta</taxon>
        <taxon>Spermatophyta</taxon>
        <taxon>Magnoliopsida</taxon>
        <taxon>eudicotyledons</taxon>
        <taxon>Gunneridae</taxon>
        <taxon>Pentapetalae</taxon>
        <taxon>rosids</taxon>
        <taxon>fabids</taxon>
        <taxon>Fabales</taxon>
        <taxon>Fabaceae</taxon>
        <taxon>Papilionoideae</taxon>
        <taxon>50 kb inversion clade</taxon>
        <taxon>NPAAA clade</taxon>
        <taxon>Hologalegina</taxon>
        <taxon>IRL clade</taxon>
        <taxon>Trifolieae</taxon>
        <taxon>Trifolium</taxon>
    </lineage>
</organism>
<keyword evidence="2" id="KW-1185">Reference proteome</keyword>